<keyword evidence="3" id="KW-1185">Reference proteome</keyword>
<reference evidence="2 3" key="1">
    <citation type="submission" date="2024-01" db="EMBL/GenBank/DDBJ databases">
        <title>The complete chloroplast genome sequence of Lithospermum erythrorhizon: insights into the phylogenetic relationship among Boraginaceae species and the maternal lineages of purple gromwells.</title>
        <authorList>
            <person name="Okada T."/>
            <person name="Watanabe K."/>
        </authorList>
    </citation>
    <scope>NUCLEOTIDE SEQUENCE [LARGE SCALE GENOMIC DNA]</scope>
</reference>
<evidence type="ECO:0000313" key="3">
    <source>
        <dbReference type="Proteomes" id="UP001454036"/>
    </source>
</evidence>
<dbReference type="EMBL" id="BAABME010005358">
    <property type="protein sequence ID" value="GAA0165380.1"/>
    <property type="molecule type" value="Genomic_DNA"/>
</dbReference>
<feature type="region of interest" description="Disordered" evidence="1">
    <location>
        <begin position="1"/>
        <end position="26"/>
    </location>
</feature>
<dbReference type="AlphaFoldDB" id="A0AAV3QR85"/>
<organism evidence="2 3">
    <name type="scientific">Lithospermum erythrorhizon</name>
    <name type="common">Purple gromwell</name>
    <name type="synonym">Lithospermum officinale var. erythrorhizon</name>
    <dbReference type="NCBI Taxonomy" id="34254"/>
    <lineage>
        <taxon>Eukaryota</taxon>
        <taxon>Viridiplantae</taxon>
        <taxon>Streptophyta</taxon>
        <taxon>Embryophyta</taxon>
        <taxon>Tracheophyta</taxon>
        <taxon>Spermatophyta</taxon>
        <taxon>Magnoliopsida</taxon>
        <taxon>eudicotyledons</taxon>
        <taxon>Gunneridae</taxon>
        <taxon>Pentapetalae</taxon>
        <taxon>asterids</taxon>
        <taxon>lamiids</taxon>
        <taxon>Boraginales</taxon>
        <taxon>Boraginaceae</taxon>
        <taxon>Boraginoideae</taxon>
        <taxon>Lithospermeae</taxon>
        <taxon>Lithospermum</taxon>
    </lineage>
</organism>
<proteinExistence type="predicted"/>
<gene>
    <name evidence="2" type="ORF">LIER_20798</name>
</gene>
<evidence type="ECO:0000313" key="2">
    <source>
        <dbReference type="EMBL" id="GAA0165380.1"/>
    </source>
</evidence>
<comment type="caution">
    <text evidence="2">The sequence shown here is derived from an EMBL/GenBank/DDBJ whole genome shotgun (WGS) entry which is preliminary data.</text>
</comment>
<name>A0AAV3QR85_LITER</name>
<dbReference type="Proteomes" id="UP001454036">
    <property type="component" value="Unassembled WGS sequence"/>
</dbReference>
<sequence length="119" mass="13166">MGPKGPRGGARGKRVGNGSTASLEDVYLRDDMAREAHLKQQSEQMEEQIRKQMGHQISIQIAEVMEQFHNTKSSLTEEQGLVKLNHQQFSIDGNPALSLTCRSLMGAFSLRNSLTGLLL</sequence>
<accession>A0AAV3QR85</accession>
<protein>
    <submittedName>
        <fullName evidence="2">Uncharacterized protein</fullName>
    </submittedName>
</protein>
<evidence type="ECO:0000256" key="1">
    <source>
        <dbReference type="SAM" id="MobiDB-lite"/>
    </source>
</evidence>